<evidence type="ECO:0000313" key="4">
    <source>
        <dbReference type="Proteomes" id="UP000269721"/>
    </source>
</evidence>
<feature type="compositionally biased region" description="Low complexity" evidence="1">
    <location>
        <begin position="441"/>
        <end position="461"/>
    </location>
</feature>
<protein>
    <submittedName>
        <fullName evidence="3">Uncharacterized protein</fullName>
    </submittedName>
</protein>
<feature type="compositionally biased region" description="Low complexity" evidence="1">
    <location>
        <begin position="375"/>
        <end position="392"/>
    </location>
</feature>
<feature type="region of interest" description="Disordered" evidence="1">
    <location>
        <begin position="295"/>
        <end position="321"/>
    </location>
</feature>
<keyword evidence="4" id="KW-1185">Reference proteome</keyword>
<organism evidence="3 4">
    <name type="scientific">Blyttiomyces helicus</name>
    <dbReference type="NCBI Taxonomy" id="388810"/>
    <lineage>
        <taxon>Eukaryota</taxon>
        <taxon>Fungi</taxon>
        <taxon>Fungi incertae sedis</taxon>
        <taxon>Chytridiomycota</taxon>
        <taxon>Chytridiomycota incertae sedis</taxon>
        <taxon>Chytridiomycetes</taxon>
        <taxon>Chytridiomycetes incertae sedis</taxon>
        <taxon>Blyttiomyces</taxon>
    </lineage>
</organism>
<name>A0A4V1IQ42_9FUNG</name>
<dbReference type="EMBL" id="KZ999265">
    <property type="protein sequence ID" value="RKO85247.1"/>
    <property type="molecule type" value="Genomic_DNA"/>
</dbReference>
<dbReference type="AlphaFoldDB" id="A0A4V1IQ42"/>
<sequence length="474" mass="49868">MVHQPAFLPAAICLLYLVGTHVLDADRHIAARHADALRSLRILIFQRIAADIEIARASPGAFVFVAGGVSAPLGGVTARGLIKSREGVIALDLNGEREGHGFAVGEKVLGEGGQGALAAAELEQPSPAHSATSERLLSGNLIILAFVDRSPPADVGSTPAPNPNFLPLHRSKRTSVMADLPEPAHFQSARRAVERSGHPELLRFIRTDYFSADVSEEDMLATLEVLSHVRAEEKSRKEEFVEGSAQLWSSPGNSIDAILRYVGSRPSVDASGRARCAAIDRRCYDERLYGVFGKPPNPPIRAPPLEASTTLSRPPHEPRPRLKNFRVSFAPARSTAPTASLLTCAPTCRRLALGPAAPTVTSSPPRVPRCHAKKSAVPAAPASSPTTLASPLTCARTESTPRARPHSVPIRAAADPNALLVPLPASTLSPANPPRAPSAPTPRGSSNGAATSSATCASISAKSRRLSSARLASG</sequence>
<gene>
    <name evidence="3" type="ORF">BDK51DRAFT_36963</name>
</gene>
<dbReference type="Proteomes" id="UP000269721">
    <property type="component" value="Unassembled WGS sequence"/>
</dbReference>
<feature type="region of interest" description="Disordered" evidence="1">
    <location>
        <begin position="355"/>
        <end position="474"/>
    </location>
</feature>
<accession>A0A4V1IQ42</accession>
<reference evidence="4" key="1">
    <citation type="journal article" date="2018" name="Nat. Microbiol.">
        <title>Leveraging single-cell genomics to expand the fungal tree of life.</title>
        <authorList>
            <person name="Ahrendt S.R."/>
            <person name="Quandt C.A."/>
            <person name="Ciobanu D."/>
            <person name="Clum A."/>
            <person name="Salamov A."/>
            <person name="Andreopoulos B."/>
            <person name="Cheng J.F."/>
            <person name="Woyke T."/>
            <person name="Pelin A."/>
            <person name="Henrissat B."/>
            <person name="Reynolds N.K."/>
            <person name="Benny G.L."/>
            <person name="Smith M.E."/>
            <person name="James T.Y."/>
            <person name="Grigoriev I.V."/>
        </authorList>
    </citation>
    <scope>NUCLEOTIDE SEQUENCE [LARGE SCALE GENOMIC DNA]</scope>
</reference>
<evidence type="ECO:0000313" key="3">
    <source>
        <dbReference type="EMBL" id="RKO85247.1"/>
    </source>
</evidence>
<feature type="chain" id="PRO_5020979818" evidence="2">
    <location>
        <begin position="26"/>
        <end position="474"/>
    </location>
</feature>
<feature type="compositionally biased region" description="Pro residues" evidence="1">
    <location>
        <begin position="431"/>
        <end position="440"/>
    </location>
</feature>
<keyword evidence="2" id="KW-0732">Signal</keyword>
<evidence type="ECO:0000256" key="2">
    <source>
        <dbReference type="SAM" id="SignalP"/>
    </source>
</evidence>
<feature type="signal peptide" evidence="2">
    <location>
        <begin position="1"/>
        <end position="25"/>
    </location>
</feature>
<proteinExistence type="predicted"/>
<evidence type="ECO:0000256" key="1">
    <source>
        <dbReference type="SAM" id="MobiDB-lite"/>
    </source>
</evidence>